<dbReference type="EMBL" id="CP139558">
    <property type="protein sequence ID" value="WPU95223.1"/>
    <property type="molecule type" value="Genomic_DNA"/>
</dbReference>
<sequence>MMKGNTTQLLYDLSVDIQEQNNVAAQHPDIGEKLIIIRKKEHYKSELNTFIIPVLENEAREPAKAQ</sequence>
<evidence type="ECO:0000313" key="1">
    <source>
        <dbReference type="EMBL" id="WPU95223.1"/>
    </source>
</evidence>
<accession>A0ABZ0TT18</accession>
<dbReference type="SUPFAM" id="SSF53649">
    <property type="entry name" value="Alkaline phosphatase-like"/>
    <property type="match status" value="1"/>
</dbReference>
<keyword evidence="2" id="KW-1185">Reference proteome</keyword>
<protein>
    <submittedName>
        <fullName evidence="1">Uncharacterized protein</fullName>
    </submittedName>
</protein>
<gene>
    <name evidence="1" type="ORF">SNE25_06760</name>
</gene>
<dbReference type="Gene3D" id="3.30.1120.10">
    <property type="match status" value="1"/>
</dbReference>
<proteinExistence type="predicted"/>
<reference evidence="1 2" key="1">
    <citation type="submission" date="2023-11" db="EMBL/GenBank/DDBJ databases">
        <title>Analysis of the Genomes of Mucilaginibacter gossypii cycad 4 and M. sabulilitoris SNA2: microbes with the potential for plant growth promotion.</title>
        <authorList>
            <person name="Hirsch A.M."/>
            <person name="Humm E."/>
            <person name="Rubbi M."/>
            <person name="Del Vecchio G."/>
            <person name="Ha S.M."/>
            <person name="Pellegrini M."/>
            <person name="Gunsalus R.P."/>
        </authorList>
    </citation>
    <scope>NUCLEOTIDE SEQUENCE [LARGE SCALE GENOMIC DNA]</scope>
    <source>
        <strain evidence="1 2">SNA2</strain>
    </source>
</reference>
<dbReference type="Proteomes" id="UP001324380">
    <property type="component" value="Chromosome"/>
</dbReference>
<name>A0ABZ0TT18_9SPHI</name>
<organism evidence="1 2">
    <name type="scientific">Mucilaginibacter sabulilitoris</name>
    <dbReference type="NCBI Taxonomy" id="1173583"/>
    <lineage>
        <taxon>Bacteria</taxon>
        <taxon>Pseudomonadati</taxon>
        <taxon>Bacteroidota</taxon>
        <taxon>Sphingobacteriia</taxon>
        <taxon>Sphingobacteriales</taxon>
        <taxon>Sphingobacteriaceae</taxon>
        <taxon>Mucilaginibacter</taxon>
    </lineage>
</organism>
<evidence type="ECO:0000313" key="2">
    <source>
        <dbReference type="Proteomes" id="UP001324380"/>
    </source>
</evidence>
<dbReference type="InterPro" id="IPR017850">
    <property type="entry name" value="Alkaline_phosphatase_core_sf"/>
</dbReference>
<dbReference type="RefSeq" id="WP_321564335.1">
    <property type="nucleotide sequence ID" value="NZ_CP139558.1"/>
</dbReference>